<feature type="domain" description="C2H2-type" evidence="2">
    <location>
        <begin position="1210"/>
        <end position="1230"/>
    </location>
</feature>
<organism evidence="3 4">
    <name type="scientific">Branchiostoma belcheri</name>
    <name type="common">Amphioxus</name>
    <dbReference type="NCBI Taxonomy" id="7741"/>
    <lineage>
        <taxon>Eukaryota</taxon>
        <taxon>Metazoa</taxon>
        <taxon>Chordata</taxon>
        <taxon>Cephalochordata</taxon>
        <taxon>Leptocardii</taxon>
        <taxon>Amphioxiformes</taxon>
        <taxon>Branchiostomatidae</taxon>
        <taxon>Branchiostoma</taxon>
    </lineage>
</organism>
<evidence type="ECO:0000313" key="4">
    <source>
        <dbReference type="RefSeq" id="XP_019613438.1"/>
    </source>
</evidence>
<proteinExistence type="predicted"/>
<feature type="compositionally biased region" description="Polar residues" evidence="1">
    <location>
        <begin position="965"/>
        <end position="987"/>
    </location>
</feature>
<feature type="region of interest" description="Disordered" evidence="1">
    <location>
        <begin position="777"/>
        <end position="856"/>
    </location>
</feature>
<accession>A0A6P4XMY6</accession>
<keyword evidence="3" id="KW-1185">Reference proteome</keyword>
<dbReference type="SMART" id="SM00355">
    <property type="entry name" value="ZnF_C2H2"/>
    <property type="match status" value="4"/>
</dbReference>
<dbReference type="InterPro" id="IPR013087">
    <property type="entry name" value="Znf_C2H2_type"/>
</dbReference>
<feature type="compositionally biased region" description="Low complexity" evidence="1">
    <location>
        <begin position="1012"/>
        <end position="1026"/>
    </location>
</feature>
<feature type="compositionally biased region" description="Polar residues" evidence="1">
    <location>
        <begin position="230"/>
        <end position="252"/>
    </location>
</feature>
<dbReference type="RefSeq" id="XP_019613438.1">
    <property type="nucleotide sequence ID" value="XM_019757879.1"/>
</dbReference>
<feature type="compositionally biased region" description="Polar residues" evidence="1">
    <location>
        <begin position="784"/>
        <end position="799"/>
    </location>
</feature>
<feature type="domain" description="C2H2-type" evidence="2">
    <location>
        <begin position="663"/>
        <end position="686"/>
    </location>
</feature>
<feature type="compositionally biased region" description="Polar residues" evidence="1">
    <location>
        <begin position="191"/>
        <end position="207"/>
    </location>
</feature>
<feature type="compositionally biased region" description="Polar residues" evidence="1">
    <location>
        <begin position="1083"/>
        <end position="1101"/>
    </location>
</feature>
<evidence type="ECO:0000256" key="1">
    <source>
        <dbReference type="SAM" id="MobiDB-lite"/>
    </source>
</evidence>
<dbReference type="KEGG" id="bbel:109461508"/>
<feature type="region of interest" description="Disordered" evidence="1">
    <location>
        <begin position="485"/>
        <end position="556"/>
    </location>
</feature>
<dbReference type="Proteomes" id="UP000515135">
    <property type="component" value="Unplaced"/>
</dbReference>
<feature type="compositionally biased region" description="Basic and acidic residues" evidence="1">
    <location>
        <begin position="1038"/>
        <end position="1077"/>
    </location>
</feature>
<feature type="region of interest" description="Disordered" evidence="1">
    <location>
        <begin position="104"/>
        <end position="127"/>
    </location>
</feature>
<feature type="compositionally biased region" description="Basic and acidic residues" evidence="1">
    <location>
        <begin position="515"/>
        <end position="540"/>
    </location>
</feature>
<feature type="compositionally biased region" description="Polar residues" evidence="1">
    <location>
        <begin position="1119"/>
        <end position="1139"/>
    </location>
</feature>
<feature type="region of interest" description="Disordered" evidence="1">
    <location>
        <begin position="186"/>
        <end position="260"/>
    </location>
</feature>
<feature type="region of interest" description="Disordered" evidence="1">
    <location>
        <begin position="715"/>
        <end position="746"/>
    </location>
</feature>
<feature type="compositionally biased region" description="Polar residues" evidence="1">
    <location>
        <begin position="842"/>
        <end position="856"/>
    </location>
</feature>
<feature type="region of interest" description="Disordered" evidence="1">
    <location>
        <begin position="951"/>
        <end position="1139"/>
    </location>
</feature>
<evidence type="ECO:0000313" key="3">
    <source>
        <dbReference type="Proteomes" id="UP000515135"/>
    </source>
</evidence>
<feature type="domain" description="C2H2-type" evidence="2">
    <location>
        <begin position="434"/>
        <end position="459"/>
    </location>
</feature>
<name>A0A6P4XMY6_BRABE</name>
<feature type="compositionally biased region" description="Polar residues" evidence="1">
    <location>
        <begin position="811"/>
        <end position="829"/>
    </location>
</feature>
<feature type="compositionally biased region" description="Polar residues" evidence="1">
    <location>
        <begin position="719"/>
        <end position="739"/>
    </location>
</feature>
<protein>
    <submittedName>
        <fullName evidence="4">Uncharacterized protein LOC109461508</fullName>
    </submittedName>
</protein>
<feature type="region of interest" description="Disordered" evidence="1">
    <location>
        <begin position="286"/>
        <end position="307"/>
    </location>
</feature>
<feature type="compositionally biased region" description="Polar residues" evidence="1">
    <location>
        <begin position="996"/>
        <end position="1011"/>
    </location>
</feature>
<feature type="region of interest" description="Disordered" evidence="1">
    <location>
        <begin position="568"/>
        <end position="613"/>
    </location>
</feature>
<feature type="domain" description="C2H2-type" evidence="2">
    <location>
        <begin position="138"/>
        <end position="162"/>
    </location>
</feature>
<sequence>MEQISWNTNLQTGTSQKAYVKTEQPETVEHIPDNTSLQLQEGASNGAASTALMQPQTMPQERTVMEYQKACVKTEPPDTWEHVPENRSLQKDASNAGIQKTCVKMEPPDTNKVGTALIPPKKSMDNTTPAKHQVEMKFFCNLCQADIGSTLHSDITSHLQSHQITALTGSSFLRAQLICENVCGRPGTVGTREQTPDSVTLQTSTSHVPPRVSSIPTTLHHISDAERASEQTSHNTSGQTGPPNMRQNSTTHPRPATMPPVREYLSYIPSAPQRISDRERTVIVNPPQASGPEPIHVGRPSNTCSQSKEHMKQNSTTHARPAAIQKLSKPVTPVPMPPVREPLKYSSGKERDVSVHVGGPLNTCSQSKEHVKQNSSTHARPAAIQKLSKQVTPVPMPAAREPLTYSTGVERAVSVNPLQASGAQPVHIQSRQLYTCCLCKEHMNIKGYAAMKFHLQWKHQVTESVESFFFTRKWCQLAAAGPKSYQERDRSATTGQKRLLEPEKEGSSATTGKKRLLEPEREGSMETTGKRCLLELEREGSSATTGKKRRVEREEFCNKASKKRLSSYFPALAANTTSNSKAPETRQETRQPTCTPVSNSEPSHTDQNTQEVQTMAPVEGDVTVSTSSSTWVPPVDAGTRSAPLLSRLPSRMTANLRSSYQVYECSICSSQYRYFSSILEHAQRQHHVSVMGSFTKYIRKNVVTVGKTAHQFAGYPQKAASTPAQTQESTGPGKTSSFPGYTKKSASDSKSAATISELLKKSAVTGVGKMAQQFAGYPKKGASTPVQTEESTGPGTTASFPGYTPKPAYNRSATTTSGPLKKSAVTSAEKTAHQFARYPQKGASTPAQTQKSTAAGLETTATFSGYTPKPAYNRSATTIAGLSKKTVVTGAGTCLFAARDQQKGASTESVGLQKGASIASATTFVGYLQKGAVTGTGKSSACQFSGYQPKGASTGTAAGLPHQKGVQSSTSKANGCLQSLNVTTKPTVKSKPGNDIISSMMSSQTATPKGHQSQTSVSNSDRSTSSKPTQHRLCQSLVRKESSKRKESPKRESSPKKKQIALDDNPKPTVVKSEESNRHKKNSSNTVKTEQKDQSITQLAPNSDFVRSEESNRHKKSTEPSSNTVKTEPKDQNITNAPNSDFSFLDVTQLKEEGLRFKCASPCNNVWSSWEDLTTYCHSYQPSAAGQDQITLQMSWETVQTFFAPSEQGYECSFCYECLQEDLAGHLSSHTVPRVKVKIVKLSTV</sequence>
<dbReference type="GeneID" id="109461508"/>
<evidence type="ECO:0000259" key="2">
    <source>
        <dbReference type="SMART" id="SM00355"/>
    </source>
</evidence>
<feature type="compositionally biased region" description="Polar residues" evidence="1">
    <location>
        <begin position="590"/>
        <end position="613"/>
    </location>
</feature>
<reference evidence="4" key="1">
    <citation type="submission" date="2025-08" db="UniProtKB">
        <authorList>
            <consortium name="RefSeq"/>
        </authorList>
    </citation>
    <scope>IDENTIFICATION</scope>
    <source>
        <tissue evidence="4">Gonad</tissue>
    </source>
</reference>
<dbReference type="OrthoDB" id="10414148at2759"/>
<gene>
    <name evidence="4" type="primary">LOC109461508</name>
</gene>
<dbReference type="AlphaFoldDB" id="A0A6P4XMY6"/>